<dbReference type="PRINTS" id="PR00038">
    <property type="entry name" value="HTHLUXR"/>
</dbReference>
<dbReference type="PANTHER" id="PTHR44688">
    <property type="entry name" value="DNA-BINDING TRANSCRIPTIONAL ACTIVATOR DEVR_DOSR"/>
    <property type="match status" value="1"/>
</dbReference>
<dbReference type="EMBL" id="QREV01000075">
    <property type="protein sequence ID" value="RDU47556.1"/>
    <property type="molecule type" value="Genomic_DNA"/>
</dbReference>
<evidence type="ECO:0000313" key="6">
    <source>
        <dbReference type="EMBL" id="RDU47556.1"/>
    </source>
</evidence>
<dbReference type="Proteomes" id="UP000256321">
    <property type="component" value="Unassembled WGS sequence"/>
</dbReference>
<name>A0A3D8H996_9BACT</name>
<dbReference type="PROSITE" id="PS50043">
    <property type="entry name" value="HTH_LUXR_2"/>
    <property type="match status" value="1"/>
</dbReference>
<evidence type="ECO:0000256" key="1">
    <source>
        <dbReference type="ARBA" id="ARBA00023015"/>
    </source>
</evidence>
<evidence type="ECO:0000313" key="5">
    <source>
        <dbReference type="EMBL" id="MBC8603714.1"/>
    </source>
</evidence>
<keyword evidence="8" id="KW-1185">Reference proteome</keyword>
<gene>
    <name evidence="6" type="ORF">DWU89_19030</name>
    <name evidence="5" type="ORF">H8784_18560</name>
</gene>
<comment type="caution">
    <text evidence="6">The sequence shown here is derived from an EMBL/GenBank/DDBJ whole genome shotgun (WGS) entry which is preliminary data.</text>
</comment>
<dbReference type="AlphaFoldDB" id="A0A3D8H996"/>
<evidence type="ECO:0000313" key="8">
    <source>
        <dbReference type="Proteomes" id="UP000629596"/>
    </source>
</evidence>
<dbReference type="PROSITE" id="PS00622">
    <property type="entry name" value="HTH_LUXR_1"/>
    <property type="match status" value="1"/>
</dbReference>
<evidence type="ECO:0000313" key="7">
    <source>
        <dbReference type="Proteomes" id="UP000256321"/>
    </source>
</evidence>
<dbReference type="SMART" id="SM00421">
    <property type="entry name" value="HTH_LUXR"/>
    <property type="match status" value="1"/>
</dbReference>
<evidence type="ECO:0000256" key="3">
    <source>
        <dbReference type="ARBA" id="ARBA00023163"/>
    </source>
</evidence>
<accession>A0A3D8H996</accession>
<dbReference type="SUPFAM" id="SSF52172">
    <property type="entry name" value="CheY-like"/>
    <property type="match status" value="1"/>
</dbReference>
<dbReference type="GO" id="GO:0006355">
    <property type="term" value="P:regulation of DNA-templated transcription"/>
    <property type="evidence" value="ECO:0007669"/>
    <property type="project" value="InterPro"/>
</dbReference>
<evidence type="ECO:0000259" key="4">
    <source>
        <dbReference type="PROSITE" id="PS50043"/>
    </source>
</evidence>
<dbReference type="PANTHER" id="PTHR44688:SF16">
    <property type="entry name" value="DNA-BINDING TRANSCRIPTIONAL ACTIVATOR DEVR_DOSR"/>
    <property type="match status" value="1"/>
</dbReference>
<protein>
    <submittedName>
        <fullName evidence="6">DNA-binding response regulator</fullName>
    </submittedName>
    <submittedName>
        <fullName evidence="5">Response regulator transcription factor</fullName>
    </submittedName>
</protein>
<feature type="domain" description="HTH luxR-type" evidence="4">
    <location>
        <begin position="126"/>
        <end position="191"/>
    </location>
</feature>
<sequence>MNTLLTIAIADPSAIIRSGLETVLKRLPGFRIQVVEIATMELLLETLRSQRPDMLVINPAIPGCFSLQQIKEEAGCTEMKCIALLYAVADHTLLRPYDEQISIYDSPDELRHKLELLHTPPAEEAGNEEQQTLSTREKEIVVCVVKGMTNREIADRLFLSTHTVVTHRRNIARKLQIHSASGLTVYAIVNKLVELNDIKL</sequence>
<dbReference type="Pfam" id="PF00196">
    <property type="entry name" value="GerE"/>
    <property type="match status" value="1"/>
</dbReference>
<dbReference type="InterPro" id="IPR000792">
    <property type="entry name" value="Tscrpt_reg_LuxR_C"/>
</dbReference>
<dbReference type="InterPro" id="IPR016032">
    <property type="entry name" value="Sig_transdc_resp-reg_C-effctor"/>
</dbReference>
<keyword evidence="3" id="KW-0804">Transcription</keyword>
<reference evidence="6 7" key="1">
    <citation type="submission" date="2018-07" db="EMBL/GenBank/DDBJ databases">
        <title>Parabacteroides acidifaciens nov. sp., isolated from human feces.</title>
        <authorList>
            <person name="Wang Y.J."/>
        </authorList>
    </citation>
    <scope>NUCLEOTIDE SEQUENCE [LARGE SCALE GENOMIC DNA]</scope>
    <source>
        <strain evidence="6 7">426-9</strain>
    </source>
</reference>
<reference evidence="5 8" key="2">
    <citation type="submission" date="2020-08" db="EMBL/GenBank/DDBJ databases">
        <title>Genome public.</title>
        <authorList>
            <person name="Liu C."/>
            <person name="Sun Q."/>
        </authorList>
    </citation>
    <scope>NUCLEOTIDE SEQUENCE [LARGE SCALE GENOMIC DNA]</scope>
    <source>
        <strain evidence="5 8">426_9</strain>
    </source>
</reference>
<dbReference type="Proteomes" id="UP000629596">
    <property type="component" value="Unassembled WGS sequence"/>
</dbReference>
<proteinExistence type="predicted"/>
<dbReference type="RefSeq" id="WP_115501213.1">
    <property type="nucleotide sequence ID" value="NZ_JACRTI010000075.1"/>
</dbReference>
<keyword evidence="1" id="KW-0805">Transcription regulation</keyword>
<organism evidence="6 7">
    <name type="scientific">Parabacteroides acidifaciens</name>
    <dbReference type="NCBI Taxonomy" id="2290935"/>
    <lineage>
        <taxon>Bacteria</taxon>
        <taxon>Pseudomonadati</taxon>
        <taxon>Bacteroidota</taxon>
        <taxon>Bacteroidia</taxon>
        <taxon>Bacteroidales</taxon>
        <taxon>Tannerellaceae</taxon>
        <taxon>Parabacteroides</taxon>
    </lineage>
</organism>
<evidence type="ECO:0000256" key="2">
    <source>
        <dbReference type="ARBA" id="ARBA00023125"/>
    </source>
</evidence>
<dbReference type="InterPro" id="IPR011006">
    <property type="entry name" value="CheY-like_superfamily"/>
</dbReference>
<keyword evidence="2 6" id="KW-0238">DNA-binding</keyword>
<dbReference type="GO" id="GO:0003677">
    <property type="term" value="F:DNA binding"/>
    <property type="evidence" value="ECO:0007669"/>
    <property type="project" value="UniProtKB-KW"/>
</dbReference>
<dbReference type="SUPFAM" id="SSF46894">
    <property type="entry name" value="C-terminal effector domain of the bipartite response regulators"/>
    <property type="match status" value="1"/>
</dbReference>
<dbReference type="EMBL" id="JACRTI010000075">
    <property type="protein sequence ID" value="MBC8603714.1"/>
    <property type="molecule type" value="Genomic_DNA"/>
</dbReference>
<dbReference type="Gene3D" id="3.40.50.2300">
    <property type="match status" value="1"/>
</dbReference>
<dbReference type="CDD" id="cd06170">
    <property type="entry name" value="LuxR_C_like"/>
    <property type="match status" value="1"/>
</dbReference>